<dbReference type="InterPro" id="IPR039426">
    <property type="entry name" value="TonB-dep_rcpt-like"/>
</dbReference>
<dbReference type="EMBL" id="JAGRQH010000255">
    <property type="protein sequence ID" value="MBR0560876.1"/>
    <property type="molecule type" value="Genomic_DNA"/>
</dbReference>
<keyword evidence="1" id="KW-1134">Transmembrane beta strand</keyword>
<evidence type="ECO:0000256" key="1">
    <source>
        <dbReference type="PROSITE-ProRule" id="PRU01360"/>
    </source>
</evidence>
<feature type="domain" description="TonB-dependent receptor plug" evidence="2">
    <location>
        <begin position="4"/>
        <end position="38"/>
    </location>
</feature>
<dbReference type="NCBIfam" id="TIGR04057">
    <property type="entry name" value="SusC_RagA_signa"/>
    <property type="match status" value="1"/>
</dbReference>
<keyword evidence="1" id="KW-0812">Transmembrane</keyword>
<accession>A0ABS5EAD4</accession>
<keyword evidence="1" id="KW-0998">Cell outer membrane</keyword>
<feature type="non-terminal residue" evidence="3">
    <location>
        <position position="71"/>
    </location>
</feature>
<keyword evidence="1" id="KW-0472">Membrane</keyword>
<evidence type="ECO:0000313" key="3">
    <source>
        <dbReference type="EMBL" id="MBR0560876.1"/>
    </source>
</evidence>
<feature type="non-terminal residue" evidence="3">
    <location>
        <position position="1"/>
    </location>
</feature>
<protein>
    <submittedName>
        <fullName evidence="3">TonB-dependent receptor plug domain-containing protein</fullName>
    </submittedName>
</protein>
<name>A0ABS5EAD4_9PROT</name>
<organism evidence="3 4">
    <name type="scientific">Neokomagataea anthophila</name>
    <dbReference type="NCBI Taxonomy" id="2826925"/>
    <lineage>
        <taxon>Bacteria</taxon>
        <taxon>Pseudomonadati</taxon>
        <taxon>Pseudomonadota</taxon>
        <taxon>Alphaproteobacteria</taxon>
        <taxon>Acetobacterales</taxon>
        <taxon>Acetobacteraceae</taxon>
        <taxon>Neokomagataea</taxon>
    </lineage>
</organism>
<keyword evidence="3" id="KW-0675">Receptor</keyword>
<dbReference type="Gene3D" id="2.170.130.10">
    <property type="entry name" value="TonB-dependent receptor, plug domain"/>
    <property type="match status" value="1"/>
</dbReference>
<keyword evidence="4" id="KW-1185">Reference proteome</keyword>
<dbReference type="Proteomes" id="UP000677812">
    <property type="component" value="Unassembled WGS sequence"/>
</dbReference>
<evidence type="ECO:0000313" key="4">
    <source>
        <dbReference type="Proteomes" id="UP000677812"/>
    </source>
</evidence>
<dbReference type="InterPro" id="IPR023997">
    <property type="entry name" value="TonB-dep_OMP_SusC/RagA_CS"/>
</dbReference>
<dbReference type="Pfam" id="PF07715">
    <property type="entry name" value="Plug"/>
    <property type="match status" value="1"/>
</dbReference>
<dbReference type="PROSITE" id="PS52016">
    <property type="entry name" value="TONB_DEPENDENT_REC_3"/>
    <property type="match status" value="1"/>
</dbReference>
<dbReference type="InterPro" id="IPR012910">
    <property type="entry name" value="Plug_dom"/>
</dbReference>
<comment type="subcellular location">
    <subcellularLocation>
        <location evidence="1">Cell outer membrane</location>
        <topology evidence="1">Multi-pass membrane protein</topology>
    </subcellularLocation>
</comment>
<reference evidence="3 4" key="1">
    <citation type="submission" date="2021-04" db="EMBL/GenBank/DDBJ databases">
        <title>The complete genome sequence of Neokomagataea sp. TBRC 2177.</title>
        <authorList>
            <person name="Charoenyingcharoen P."/>
            <person name="Yukphan P."/>
        </authorList>
    </citation>
    <scope>NUCLEOTIDE SEQUENCE [LARGE SCALE GENOMIC DNA]</scope>
    <source>
        <strain evidence="3 4">TBRC 2177</strain>
    </source>
</reference>
<comment type="similarity">
    <text evidence="1">Belongs to the TonB-dependent receptor family.</text>
</comment>
<gene>
    <name evidence="3" type="ORF">KB213_12605</name>
</gene>
<dbReference type="SUPFAM" id="SSF56935">
    <property type="entry name" value="Porins"/>
    <property type="match status" value="1"/>
</dbReference>
<proteinExistence type="inferred from homology"/>
<evidence type="ECO:0000259" key="2">
    <source>
        <dbReference type="Pfam" id="PF07715"/>
    </source>
</evidence>
<comment type="caution">
    <text evidence="3">The sequence shown here is derived from an EMBL/GenBank/DDBJ whole genome shotgun (WGS) entry which is preliminary data.</text>
</comment>
<sequence length="71" mass="7526">FPSEDGLSNLDPAEIETIDILKDASSTAIYGARGANGVVVITTKSGAKNEQKMSITFDSYVGFKNISNKLS</sequence>
<keyword evidence="1" id="KW-0813">Transport</keyword>
<dbReference type="InterPro" id="IPR037066">
    <property type="entry name" value="Plug_dom_sf"/>
</dbReference>